<dbReference type="Proteomes" id="UP000599074">
    <property type="component" value="Unassembled WGS sequence"/>
</dbReference>
<dbReference type="PANTHER" id="PTHR37817:SF1">
    <property type="entry name" value="N-ACETYLTRANSFERASE EIS"/>
    <property type="match status" value="1"/>
</dbReference>
<proteinExistence type="predicted"/>
<keyword evidence="3" id="KW-1185">Reference proteome</keyword>
<evidence type="ECO:0000313" key="2">
    <source>
        <dbReference type="EMBL" id="GII21820.1"/>
    </source>
</evidence>
<dbReference type="InterPro" id="IPR016181">
    <property type="entry name" value="Acyl_CoA_acyltransferase"/>
</dbReference>
<dbReference type="InterPro" id="IPR041380">
    <property type="entry name" value="Acetyltransf_17"/>
</dbReference>
<dbReference type="InterPro" id="IPR000182">
    <property type="entry name" value="GNAT_dom"/>
</dbReference>
<accession>A0A8J3T776</accession>
<dbReference type="CDD" id="cd04301">
    <property type="entry name" value="NAT_SF"/>
    <property type="match status" value="1"/>
</dbReference>
<dbReference type="Gene3D" id="3.40.630.30">
    <property type="match status" value="2"/>
</dbReference>
<evidence type="ECO:0000259" key="1">
    <source>
        <dbReference type="PROSITE" id="PS51186"/>
    </source>
</evidence>
<dbReference type="Pfam" id="PF17668">
    <property type="entry name" value="Acetyltransf_17"/>
    <property type="match status" value="1"/>
</dbReference>
<comment type="caution">
    <text evidence="2">The sequence shown here is derived from an EMBL/GenBank/DDBJ whole genome shotgun (WGS) entry which is preliminary data.</text>
</comment>
<dbReference type="GO" id="GO:0030649">
    <property type="term" value="P:aminoglycoside antibiotic catabolic process"/>
    <property type="evidence" value="ECO:0007669"/>
    <property type="project" value="TreeGrafter"/>
</dbReference>
<evidence type="ECO:0000313" key="3">
    <source>
        <dbReference type="Proteomes" id="UP000599074"/>
    </source>
</evidence>
<dbReference type="SUPFAM" id="SSF55729">
    <property type="entry name" value="Acyl-CoA N-acyltransferases (Nat)"/>
    <property type="match status" value="1"/>
</dbReference>
<dbReference type="EMBL" id="BOON01000013">
    <property type="protein sequence ID" value="GII21820.1"/>
    <property type="molecule type" value="Genomic_DNA"/>
</dbReference>
<dbReference type="PANTHER" id="PTHR37817">
    <property type="entry name" value="N-ACETYLTRANSFERASE EIS"/>
    <property type="match status" value="1"/>
</dbReference>
<feature type="domain" description="N-acetyltransferase" evidence="1">
    <location>
        <begin position="1"/>
        <end position="154"/>
    </location>
</feature>
<organism evidence="2 3">
    <name type="scientific">Planosporangium mesophilum</name>
    <dbReference type="NCBI Taxonomy" id="689768"/>
    <lineage>
        <taxon>Bacteria</taxon>
        <taxon>Bacillati</taxon>
        <taxon>Actinomycetota</taxon>
        <taxon>Actinomycetes</taxon>
        <taxon>Micromonosporales</taxon>
        <taxon>Micromonosporaceae</taxon>
        <taxon>Planosporangium</taxon>
    </lineage>
</organism>
<dbReference type="InterPro" id="IPR051554">
    <property type="entry name" value="Acetyltransferase_Eis"/>
</dbReference>
<dbReference type="AlphaFoldDB" id="A0A8J3T776"/>
<dbReference type="Pfam" id="PF13527">
    <property type="entry name" value="Acetyltransf_9"/>
    <property type="match status" value="1"/>
</dbReference>
<sequence length="403" mass="43201">MRIRRIGAAERPALSLPLQAYAFDRTPMPPGELEDLRKHARYSEGNVTLVAEVDAEAVAVASAIPMRQNVRGRVYPMAGVGGVATHPLARRQGHVRALLTRLLGEARDAGHVVSALYPFRPSFYERFGYVGLPQTGTVTFSPADLAGLLAHDLPGTVAVERIKDGYDSYRALFERLLADRHGFATLPEYRAVRLRDDDEHWLATARVDDEVVGAVTYRISGHAGTLQADHLLATGPLGRALLLGFFARHVDQVATVEATVAPDERPELWATDLGTVTETRARFPENAPMGRVLSLDALAGLPVGPGRVAVEVVDDPFVAGRYLLDGTGGALSVERGQAVGAASVPASSIPTATLTAAGLSGLVYGVLDPDDLVVRGLGRVPRDAARQLRTLWTRCVPYLAVGF</sequence>
<name>A0A8J3T776_9ACTN</name>
<gene>
    <name evidence="2" type="ORF">Pme01_14170</name>
</gene>
<dbReference type="RefSeq" id="WP_168114141.1">
    <property type="nucleotide sequence ID" value="NZ_BOON01000013.1"/>
</dbReference>
<reference evidence="2" key="1">
    <citation type="submission" date="2021-01" db="EMBL/GenBank/DDBJ databases">
        <title>Whole genome shotgun sequence of Planosporangium mesophilum NBRC 109066.</title>
        <authorList>
            <person name="Komaki H."/>
            <person name="Tamura T."/>
        </authorList>
    </citation>
    <scope>NUCLEOTIDE SEQUENCE</scope>
    <source>
        <strain evidence="2">NBRC 109066</strain>
    </source>
</reference>
<dbReference type="GO" id="GO:0034069">
    <property type="term" value="F:aminoglycoside N-acetyltransferase activity"/>
    <property type="evidence" value="ECO:0007669"/>
    <property type="project" value="TreeGrafter"/>
</dbReference>
<dbReference type="PROSITE" id="PS51186">
    <property type="entry name" value="GNAT"/>
    <property type="match status" value="1"/>
</dbReference>
<protein>
    <recommendedName>
        <fullName evidence="1">N-acetyltransferase domain-containing protein</fullName>
    </recommendedName>
</protein>